<evidence type="ECO:0000259" key="7">
    <source>
        <dbReference type="PROSITE" id="PS50026"/>
    </source>
</evidence>
<comment type="caution">
    <text evidence="9">The sequence shown here is derived from an EMBL/GenBank/DDBJ whole genome shotgun (WGS) entry which is preliminary data.</text>
</comment>
<dbReference type="InterPro" id="IPR024731">
    <property type="entry name" value="NELL2-like_EGF"/>
</dbReference>
<evidence type="ECO:0000256" key="2">
    <source>
        <dbReference type="ARBA" id="ARBA00022729"/>
    </source>
</evidence>
<dbReference type="EMBL" id="JACVVK020000059">
    <property type="protein sequence ID" value="KAK7497317.1"/>
    <property type="molecule type" value="Genomic_DNA"/>
</dbReference>
<dbReference type="SUPFAM" id="SSF57196">
    <property type="entry name" value="EGF/Laminin"/>
    <property type="match status" value="1"/>
</dbReference>
<evidence type="ECO:0000256" key="3">
    <source>
        <dbReference type="ARBA" id="ARBA00022737"/>
    </source>
</evidence>
<sequence>MKGERSLFDFAISLSQNGTVECRNVECPPAECKNPVYRDGECCPVCLTNCFYSGKYYDHGEGLSPRVCVTCTCDNGQMVCERQDPEESCPPLNCPASERLQIQGQCCPLCKGTDFCSLGHECHRNATCVNLATQYACQCNPGFQGDGKHCE</sequence>
<dbReference type="InterPro" id="IPR000152">
    <property type="entry name" value="EGF-type_Asp/Asn_hydroxyl_site"/>
</dbReference>
<dbReference type="PROSITE" id="PS50026">
    <property type="entry name" value="EGF_3"/>
    <property type="match status" value="1"/>
</dbReference>
<proteinExistence type="predicted"/>
<dbReference type="InterPro" id="IPR001881">
    <property type="entry name" value="EGF-like_Ca-bd_dom"/>
</dbReference>
<evidence type="ECO:0000313" key="9">
    <source>
        <dbReference type="EMBL" id="KAK7497317.1"/>
    </source>
</evidence>
<evidence type="ECO:0000256" key="5">
    <source>
        <dbReference type="ARBA" id="ARBA00023180"/>
    </source>
</evidence>
<keyword evidence="2" id="KW-0732">Signal</keyword>
<comment type="caution">
    <text evidence="6">Lacks conserved residue(s) required for the propagation of feature annotation.</text>
</comment>
<evidence type="ECO:0000256" key="1">
    <source>
        <dbReference type="ARBA" id="ARBA00022536"/>
    </source>
</evidence>
<dbReference type="PANTHER" id="PTHR24042">
    <property type="entry name" value="NEL HOMOLOG"/>
    <property type="match status" value="1"/>
</dbReference>
<dbReference type="PROSITE" id="PS01186">
    <property type="entry name" value="EGF_2"/>
    <property type="match status" value="1"/>
</dbReference>
<evidence type="ECO:0000256" key="4">
    <source>
        <dbReference type="ARBA" id="ARBA00023157"/>
    </source>
</evidence>
<feature type="domain" description="EGF-like" evidence="7">
    <location>
        <begin position="112"/>
        <end position="151"/>
    </location>
</feature>
<keyword evidence="5" id="KW-0325">Glycoprotein</keyword>
<dbReference type="AlphaFoldDB" id="A0ABD0LDE2"/>
<dbReference type="SMART" id="SM00179">
    <property type="entry name" value="EGF_CA"/>
    <property type="match status" value="1"/>
</dbReference>
<gene>
    <name evidence="9" type="ORF">BaRGS_00011361</name>
</gene>
<evidence type="ECO:0000313" key="10">
    <source>
        <dbReference type="Proteomes" id="UP001519460"/>
    </source>
</evidence>
<dbReference type="InterPro" id="IPR001007">
    <property type="entry name" value="VWF_dom"/>
</dbReference>
<protein>
    <submittedName>
        <fullName evidence="9">Uncharacterized protein</fullName>
    </submittedName>
</protein>
<dbReference type="FunFam" id="2.10.25.10:FF:000038">
    <property type="entry name" value="Fibrillin 2"/>
    <property type="match status" value="1"/>
</dbReference>
<dbReference type="SMART" id="SM00214">
    <property type="entry name" value="VWC"/>
    <property type="match status" value="2"/>
</dbReference>
<feature type="domain" description="VWFC" evidence="8">
    <location>
        <begin position="48"/>
        <end position="111"/>
    </location>
</feature>
<keyword evidence="10" id="KW-1185">Reference proteome</keyword>
<dbReference type="Pfam" id="PF00093">
    <property type="entry name" value="VWC"/>
    <property type="match status" value="1"/>
</dbReference>
<organism evidence="9 10">
    <name type="scientific">Batillaria attramentaria</name>
    <dbReference type="NCBI Taxonomy" id="370345"/>
    <lineage>
        <taxon>Eukaryota</taxon>
        <taxon>Metazoa</taxon>
        <taxon>Spiralia</taxon>
        <taxon>Lophotrochozoa</taxon>
        <taxon>Mollusca</taxon>
        <taxon>Gastropoda</taxon>
        <taxon>Caenogastropoda</taxon>
        <taxon>Sorbeoconcha</taxon>
        <taxon>Cerithioidea</taxon>
        <taxon>Batillariidae</taxon>
        <taxon>Batillaria</taxon>
    </lineage>
</organism>
<dbReference type="Gene3D" id="6.20.200.20">
    <property type="match status" value="2"/>
</dbReference>
<keyword evidence="4" id="KW-1015">Disulfide bond</keyword>
<dbReference type="SMART" id="SM00181">
    <property type="entry name" value="EGF"/>
    <property type="match status" value="1"/>
</dbReference>
<dbReference type="InterPro" id="IPR051586">
    <property type="entry name" value="PKC-binding_NELL"/>
</dbReference>
<accession>A0ABD0LDE2</accession>
<reference evidence="9 10" key="1">
    <citation type="journal article" date="2023" name="Sci. Data">
        <title>Genome assembly of the Korean intertidal mud-creeper Batillaria attramentaria.</title>
        <authorList>
            <person name="Patra A.K."/>
            <person name="Ho P.T."/>
            <person name="Jun S."/>
            <person name="Lee S.J."/>
            <person name="Kim Y."/>
            <person name="Won Y.J."/>
        </authorList>
    </citation>
    <scope>NUCLEOTIDE SEQUENCE [LARGE SCALE GENOMIC DNA]</scope>
    <source>
        <strain evidence="9">Wonlab-2016</strain>
    </source>
</reference>
<keyword evidence="1 6" id="KW-0245">EGF-like domain</keyword>
<dbReference type="Pfam" id="PF12947">
    <property type="entry name" value="EGF_3"/>
    <property type="match status" value="1"/>
</dbReference>
<dbReference type="Gene3D" id="2.10.25.10">
    <property type="entry name" value="Laminin"/>
    <property type="match status" value="1"/>
</dbReference>
<keyword evidence="3" id="KW-0677">Repeat</keyword>
<feature type="non-terminal residue" evidence="9">
    <location>
        <position position="151"/>
    </location>
</feature>
<dbReference type="PANTHER" id="PTHR24042:SF5">
    <property type="entry name" value="EGF-LIKE CALCIUM-BINDING DOMAIN-CONTAINING PROTEIN"/>
    <property type="match status" value="1"/>
</dbReference>
<dbReference type="PROSITE" id="PS50184">
    <property type="entry name" value="VWFC_2"/>
    <property type="match status" value="1"/>
</dbReference>
<dbReference type="PROSITE" id="PS00010">
    <property type="entry name" value="ASX_HYDROXYL"/>
    <property type="match status" value="1"/>
</dbReference>
<dbReference type="Proteomes" id="UP001519460">
    <property type="component" value="Unassembled WGS sequence"/>
</dbReference>
<name>A0ABD0LDE2_9CAEN</name>
<dbReference type="SUPFAM" id="SSF57603">
    <property type="entry name" value="FnI-like domain"/>
    <property type="match status" value="2"/>
</dbReference>
<dbReference type="CDD" id="cd00054">
    <property type="entry name" value="EGF_CA"/>
    <property type="match status" value="1"/>
</dbReference>
<evidence type="ECO:0000259" key="8">
    <source>
        <dbReference type="PROSITE" id="PS50184"/>
    </source>
</evidence>
<dbReference type="Pfam" id="PF23334">
    <property type="entry name" value="VWC2L_2nd"/>
    <property type="match status" value="1"/>
</dbReference>
<evidence type="ECO:0000256" key="6">
    <source>
        <dbReference type="PROSITE-ProRule" id="PRU00076"/>
    </source>
</evidence>
<dbReference type="InterPro" id="IPR000742">
    <property type="entry name" value="EGF"/>
</dbReference>